<feature type="compositionally biased region" description="Polar residues" evidence="23">
    <location>
        <begin position="95"/>
        <end position="110"/>
    </location>
</feature>
<evidence type="ECO:0000256" key="12">
    <source>
        <dbReference type="ARBA" id="ARBA00022777"/>
    </source>
</evidence>
<dbReference type="InterPro" id="IPR017407">
    <property type="entry name" value="Ser/Thr_kinase_Rio1"/>
</dbReference>
<evidence type="ECO:0000256" key="15">
    <source>
        <dbReference type="ARBA" id="ARBA00022842"/>
    </source>
</evidence>
<dbReference type="InterPro" id="IPR018935">
    <property type="entry name" value="RIO_kinase_CS"/>
</dbReference>
<evidence type="ECO:0000256" key="11">
    <source>
        <dbReference type="ARBA" id="ARBA00022741"/>
    </source>
</evidence>
<dbReference type="PROSITE" id="PS01245">
    <property type="entry name" value="RIO1"/>
    <property type="match status" value="1"/>
</dbReference>
<evidence type="ECO:0000256" key="10">
    <source>
        <dbReference type="ARBA" id="ARBA00022723"/>
    </source>
</evidence>
<dbReference type="AlphaFoldDB" id="A0A8H4XG94"/>
<evidence type="ECO:0000313" key="25">
    <source>
        <dbReference type="EMBL" id="KAF4974032.1"/>
    </source>
</evidence>
<feature type="active site" description="Proton acceptor" evidence="20">
    <location>
        <position position="322"/>
    </location>
</feature>
<keyword evidence="14 19" id="KW-0067">ATP-binding</keyword>
<keyword evidence="11 19" id="KW-0547">Nucleotide-binding</keyword>
<evidence type="ECO:0000256" key="4">
    <source>
        <dbReference type="ARBA" id="ARBA00012513"/>
    </source>
</evidence>
<comment type="similarity">
    <text evidence="3 19">Belongs to the protein kinase superfamily. RIO-type Ser/Thr kinase family.</text>
</comment>
<dbReference type="GO" id="GO:0005524">
    <property type="term" value="F:ATP binding"/>
    <property type="evidence" value="ECO:0007669"/>
    <property type="project" value="UniProtKB-KW"/>
</dbReference>
<keyword evidence="8 19" id="KW-0723">Serine/threonine-protein kinase</keyword>
<keyword evidence="15" id="KW-0460">Magnesium</keyword>
<dbReference type="EMBL" id="JABEYC010000812">
    <property type="protein sequence ID" value="KAF4974032.1"/>
    <property type="molecule type" value="Genomic_DNA"/>
</dbReference>
<evidence type="ECO:0000256" key="8">
    <source>
        <dbReference type="ARBA" id="ARBA00022527"/>
    </source>
</evidence>
<dbReference type="GO" id="GO:0016787">
    <property type="term" value="F:hydrolase activity"/>
    <property type="evidence" value="ECO:0007669"/>
    <property type="project" value="UniProtKB-KW"/>
</dbReference>
<feature type="region of interest" description="Disordered" evidence="23">
    <location>
        <begin position="1"/>
        <end position="110"/>
    </location>
</feature>
<dbReference type="FunFam" id="1.10.510.10:FF:000232">
    <property type="entry name" value="Serine/threonine-protein kinase RIO1"/>
    <property type="match status" value="1"/>
</dbReference>
<evidence type="ECO:0000313" key="26">
    <source>
        <dbReference type="Proteomes" id="UP000635477"/>
    </source>
</evidence>
<dbReference type="InterPro" id="IPR018934">
    <property type="entry name" value="RIO_dom"/>
</dbReference>
<dbReference type="GO" id="GO:0004674">
    <property type="term" value="F:protein serine/threonine kinase activity"/>
    <property type="evidence" value="ECO:0007669"/>
    <property type="project" value="UniProtKB-KW"/>
</dbReference>
<feature type="domain" description="RIO kinase" evidence="24">
    <location>
        <begin position="139"/>
        <end position="385"/>
    </location>
</feature>
<feature type="binding site" evidence="21">
    <location>
        <position position="273"/>
    </location>
    <ligand>
        <name>ATP</name>
        <dbReference type="ChEBI" id="CHEBI:30616"/>
    </ligand>
</feature>
<feature type="compositionally biased region" description="Polar residues" evidence="23">
    <location>
        <begin position="19"/>
        <end position="32"/>
    </location>
</feature>
<keyword evidence="10" id="KW-0479">Metal-binding</keyword>
<name>A0A8H4XG94_9HYPO</name>
<dbReference type="Gene3D" id="1.10.510.10">
    <property type="entry name" value="Transferase(Phosphotransferase) domain 1"/>
    <property type="match status" value="1"/>
</dbReference>
<keyword evidence="13" id="KW-0378">Hydrolase</keyword>
<dbReference type="PANTHER" id="PTHR45723">
    <property type="entry name" value="SERINE/THREONINE-PROTEIN KINASE RIO1"/>
    <property type="match status" value="1"/>
</dbReference>
<reference evidence="25" key="1">
    <citation type="journal article" date="2020" name="BMC Genomics">
        <title>Correction to: Identification and distribution of gene clusters required for synthesis of sphingolipid metabolism inhibitors in diverse species of the filamentous fungus Fusarium.</title>
        <authorList>
            <person name="Kim H.S."/>
            <person name="Lohmar J.M."/>
            <person name="Busman M."/>
            <person name="Brown D.W."/>
            <person name="Naumann T.A."/>
            <person name="Divon H.H."/>
            <person name="Lysoe E."/>
            <person name="Uhlig S."/>
            <person name="Proctor R.H."/>
        </authorList>
    </citation>
    <scope>NUCLEOTIDE SEQUENCE</scope>
    <source>
        <strain evidence="25">NRRL 22465</strain>
    </source>
</reference>
<evidence type="ECO:0000256" key="2">
    <source>
        <dbReference type="ARBA" id="ARBA00004496"/>
    </source>
</evidence>
<dbReference type="EC" id="2.7.11.1" evidence="4 19"/>
<feature type="active site" description="4-aspartylphosphate intermediate" evidence="20">
    <location>
        <position position="339"/>
    </location>
</feature>
<feature type="binding site" evidence="21">
    <location>
        <position position="201"/>
    </location>
    <ligand>
        <name>ATP</name>
        <dbReference type="ChEBI" id="CHEBI:30616"/>
    </ligand>
</feature>
<dbReference type="InterPro" id="IPR011009">
    <property type="entry name" value="Kinase-like_dom_sf"/>
</dbReference>
<dbReference type="PIRSF" id="PIRSF038147">
    <property type="entry name" value="Ser/Thr_PK_RIO1"/>
    <property type="match status" value="1"/>
</dbReference>
<protein>
    <recommendedName>
        <fullName evidence="5 19">Serine/threonine-protein kinase RIO1</fullName>
        <ecNumber evidence="4 19">2.7.11.1</ecNumber>
    </recommendedName>
</protein>
<feature type="binding site" evidence="22">
    <location>
        <position position="339"/>
    </location>
    <ligand>
        <name>Mg(2+)</name>
        <dbReference type="ChEBI" id="CHEBI:18420"/>
    </ligand>
</feature>
<evidence type="ECO:0000256" key="21">
    <source>
        <dbReference type="PIRSR" id="PIRSR038147-2"/>
    </source>
</evidence>
<feature type="region of interest" description="Disordered" evidence="23">
    <location>
        <begin position="126"/>
        <end position="147"/>
    </location>
</feature>
<evidence type="ECO:0000256" key="13">
    <source>
        <dbReference type="ARBA" id="ARBA00022801"/>
    </source>
</evidence>
<comment type="catalytic activity">
    <reaction evidence="18">
        <text>ATP + H2O = ADP + phosphate + H(+)</text>
        <dbReference type="Rhea" id="RHEA:13065"/>
        <dbReference type="ChEBI" id="CHEBI:15377"/>
        <dbReference type="ChEBI" id="CHEBI:15378"/>
        <dbReference type="ChEBI" id="CHEBI:30616"/>
        <dbReference type="ChEBI" id="CHEBI:43474"/>
        <dbReference type="ChEBI" id="CHEBI:456216"/>
    </reaction>
</comment>
<dbReference type="GO" id="GO:0042254">
    <property type="term" value="P:ribosome biogenesis"/>
    <property type="evidence" value="ECO:0007669"/>
    <property type="project" value="UniProtKB-KW"/>
</dbReference>
<dbReference type="InterPro" id="IPR051272">
    <property type="entry name" value="RIO-type_Ser/Thr_kinase"/>
</dbReference>
<comment type="subcellular location">
    <subcellularLocation>
        <location evidence="2">Cytoplasm</location>
    </subcellularLocation>
</comment>
<evidence type="ECO:0000256" key="18">
    <source>
        <dbReference type="ARBA" id="ARBA00049360"/>
    </source>
</evidence>
<evidence type="ECO:0000256" key="7">
    <source>
        <dbReference type="ARBA" id="ARBA00022517"/>
    </source>
</evidence>
<evidence type="ECO:0000256" key="1">
    <source>
        <dbReference type="ARBA" id="ARBA00001946"/>
    </source>
</evidence>
<accession>A0A8H4XG94</accession>
<dbReference type="GO" id="GO:0005737">
    <property type="term" value="C:cytoplasm"/>
    <property type="evidence" value="ECO:0007669"/>
    <property type="project" value="UniProtKB-SubCell"/>
</dbReference>
<dbReference type="GO" id="GO:0046872">
    <property type="term" value="F:metal ion binding"/>
    <property type="evidence" value="ECO:0007669"/>
    <property type="project" value="UniProtKB-KW"/>
</dbReference>
<dbReference type="OrthoDB" id="205248at2759"/>
<evidence type="ECO:0000256" key="14">
    <source>
        <dbReference type="ARBA" id="ARBA00022840"/>
    </source>
</evidence>
<sequence length="555" mass="63247">MDHSGDATASPAAPHQPPYTYTANQGYEQTEQIPRELQTQREEPAPEGQDDDDDLNDIFDDEEELEEKEWSADGGDLTKSYNRQRSAQDGAVVPRSNQQKPTANTFSSIDDQVSALSKHAGRIRLDTVKQDADKDKDKDKADRATSDQVLDQRTRMILLQMINRGFVSEVHGAISTGKEANVYGAVQHDDRTGETTQRAIKVYKTAILSFKDRERYITGEHRFKGGFDKGNNRKMVKLWAEKEFRNLRRIFNSGIPCPEPISLKLHVLVMGFLGDRKGWAYPRLRDAVLAGDDVDHQWHKLYVQLLGIMRRIYQVCRLVHADLSEYNILYHNEKLYIIDVSQSVEPDHPRSLEFLRMDIKNVGDFFRRKGVDTLADRAIFNFITVPEGAVEEPEMTKAIEVLYETRADATEDQAAEVEVDNEVFRNQYIPQTLEQVYDIEKDAQKVNQGEGNDLVYSNLLADQVIAPKKAEGQDDDEHGSTSDTDGSGGSLSDDDDSQDESRFDKGTPRGRRFEDKDDKKAHKQAVKEAKREKRKDKLPKHLKKKMVATTSRRKK</sequence>
<comment type="catalytic activity">
    <reaction evidence="17 19">
        <text>L-seryl-[protein] + ATP = O-phospho-L-seryl-[protein] + ADP + H(+)</text>
        <dbReference type="Rhea" id="RHEA:17989"/>
        <dbReference type="Rhea" id="RHEA-COMP:9863"/>
        <dbReference type="Rhea" id="RHEA-COMP:11604"/>
        <dbReference type="ChEBI" id="CHEBI:15378"/>
        <dbReference type="ChEBI" id="CHEBI:29999"/>
        <dbReference type="ChEBI" id="CHEBI:30616"/>
        <dbReference type="ChEBI" id="CHEBI:83421"/>
        <dbReference type="ChEBI" id="CHEBI:456216"/>
        <dbReference type="EC" id="2.7.11.1"/>
    </reaction>
</comment>
<evidence type="ECO:0000256" key="5">
    <source>
        <dbReference type="ARBA" id="ARBA00016038"/>
    </source>
</evidence>
<comment type="cofactor">
    <cofactor evidence="1 22">
        <name>Mg(2+)</name>
        <dbReference type="ChEBI" id="CHEBI:18420"/>
    </cofactor>
</comment>
<evidence type="ECO:0000256" key="9">
    <source>
        <dbReference type="ARBA" id="ARBA00022679"/>
    </source>
</evidence>
<dbReference type="Proteomes" id="UP000635477">
    <property type="component" value="Unassembled WGS sequence"/>
</dbReference>
<evidence type="ECO:0000256" key="19">
    <source>
        <dbReference type="PIRNR" id="PIRNR038147"/>
    </source>
</evidence>
<feature type="compositionally biased region" description="Basic and acidic residues" evidence="23">
    <location>
        <begin position="499"/>
        <end position="531"/>
    </location>
</feature>
<keyword evidence="7" id="KW-0690">Ribosome biogenesis</keyword>
<dbReference type="Gene3D" id="3.30.200.20">
    <property type="entry name" value="Phosphorylase Kinase, domain 1"/>
    <property type="match status" value="1"/>
</dbReference>
<evidence type="ECO:0000256" key="17">
    <source>
        <dbReference type="ARBA" id="ARBA00048679"/>
    </source>
</evidence>
<evidence type="ECO:0000256" key="20">
    <source>
        <dbReference type="PIRSR" id="PIRSR038147-1"/>
    </source>
</evidence>
<dbReference type="Pfam" id="PF01163">
    <property type="entry name" value="RIO1"/>
    <property type="match status" value="1"/>
</dbReference>
<dbReference type="FunFam" id="3.30.200.20:FF:000148">
    <property type="entry name" value="Serine/threonine-protein kinase RIO1"/>
    <property type="match status" value="1"/>
</dbReference>
<keyword evidence="9 19" id="KW-0808">Transferase</keyword>
<feature type="binding site" evidence="22">
    <location>
        <position position="327"/>
    </location>
    <ligand>
        <name>Mg(2+)</name>
        <dbReference type="ChEBI" id="CHEBI:18420"/>
    </ligand>
</feature>
<dbReference type="SUPFAM" id="SSF56112">
    <property type="entry name" value="Protein kinase-like (PK-like)"/>
    <property type="match status" value="1"/>
</dbReference>
<feature type="compositionally biased region" description="Acidic residues" evidence="23">
    <location>
        <begin position="48"/>
        <end position="67"/>
    </location>
</feature>
<comment type="caution">
    <text evidence="25">The sequence shown here is derived from an EMBL/GenBank/DDBJ whole genome shotgun (WGS) entry which is preliminary data.</text>
</comment>
<reference evidence="25" key="2">
    <citation type="submission" date="2020-05" db="EMBL/GenBank/DDBJ databases">
        <authorList>
            <person name="Kim H.-S."/>
            <person name="Proctor R.H."/>
            <person name="Brown D.W."/>
        </authorList>
    </citation>
    <scope>NUCLEOTIDE SEQUENCE</scope>
    <source>
        <strain evidence="25">NRRL 22465</strain>
    </source>
</reference>
<keyword evidence="6" id="KW-0963">Cytoplasm</keyword>
<evidence type="ECO:0000256" key="6">
    <source>
        <dbReference type="ARBA" id="ARBA00022490"/>
    </source>
</evidence>
<dbReference type="SMART" id="SM00090">
    <property type="entry name" value="RIO"/>
    <property type="match status" value="1"/>
</dbReference>
<proteinExistence type="inferred from homology"/>
<keyword evidence="12 19" id="KW-0418">Kinase</keyword>
<evidence type="ECO:0000256" key="3">
    <source>
        <dbReference type="ARBA" id="ARBA00009196"/>
    </source>
</evidence>
<organism evidence="25 26">
    <name type="scientific">Fusarium zealandicum</name>
    <dbReference type="NCBI Taxonomy" id="1053134"/>
    <lineage>
        <taxon>Eukaryota</taxon>
        <taxon>Fungi</taxon>
        <taxon>Dikarya</taxon>
        <taxon>Ascomycota</taxon>
        <taxon>Pezizomycotina</taxon>
        <taxon>Sordariomycetes</taxon>
        <taxon>Hypocreomycetidae</taxon>
        <taxon>Hypocreales</taxon>
        <taxon>Nectriaceae</taxon>
        <taxon>Fusarium</taxon>
        <taxon>Fusarium staphyleae species complex</taxon>
    </lineage>
</organism>
<comment type="catalytic activity">
    <reaction evidence="16 19">
        <text>L-threonyl-[protein] + ATP = O-phospho-L-threonyl-[protein] + ADP + H(+)</text>
        <dbReference type="Rhea" id="RHEA:46608"/>
        <dbReference type="Rhea" id="RHEA-COMP:11060"/>
        <dbReference type="Rhea" id="RHEA-COMP:11605"/>
        <dbReference type="ChEBI" id="CHEBI:15378"/>
        <dbReference type="ChEBI" id="CHEBI:30013"/>
        <dbReference type="ChEBI" id="CHEBI:30616"/>
        <dbReference type="ChEBI" id="CHEBI:61977"/>
        <dbReference type="ChEBI" id="CHEBI:456216"/>
        <dbReference type="EC" id="2.7.11.1"/>
    </reaction>
</comment>
<evidence type="ECO:0000259" key="24">
    <source>
        <dbReference type="SMART" id="SM00090"/>
    </source>
</evidence>
<evidence type="ECO:0000256" key="16">
    <source>
        <dbReference type="ARBA" id="ARBA00047899"/>
    </source>
</evidence>
<feature type="compositionally biased region" description="Basic residues" evidence="23">
    <location>
        <begin position="532"/>
        <end position="555"/>
    </location>
</feature>
<feature type="region of interest" description="Disordered" evidence="23">
    <location>
        <begin position="470"/>
        <end position="555"/>
    </location>
</feature>
<evidence type="ECO:0000256" key="22">
    <source>
        <dbReference type="PIRSR" id="PIRSR038147-3"/>
    </source>
</evidence>
<dbReference type="InterPro" id="IPR000687">
    <property type="entry name" value="RIO_kinase"/>
</dbReference>
<keyword evidence="26" id="KW-1185">Reference proteome</keyword>
<gene>
    <name evidence="25" type="ORF">FZEAL_9025</name>
</gene>
<evidence type="ECO:0000256" key="23">
    <source>
        <dbReference type="SAM" id="MobiDB-lite"/>
    </source>
</evidence>
<dbReference type="CDD" id="cd05147">
    <property type="entry name" value="RIO1_euk"/>
    <property type="match status" value="1"/>
</dbReference>
<feature type="binding site" evidence="21">
    <location>
        <position position="271"/>
    </location>
    <ligand>
        <name>ATP</name>
        <dbReference type="ChEBI" id="CHEBI:30616"/>
    </ligand>
</feature>